<comment type="caution">
    <text evidence="1">The sequence shown here is derived from an EMBL/GenBank/DDBJ whole genome shotgun (WGS) entry which is preliminary data.</text>
</comment>
<dbReference type="Gene3D" id="3.50.50.60">
    <property type="entry name" value="FAD/NAD(P)-binding domain"/>
    <property type="match status" value="1"/>
</dbReference>
<proteinExistence type="predicted"/>
<reference evidence="1 2" key="1">
    <citation type="journal article" date="1979" name="Int. J. Syst. Evol. Microbiol.">
        <title>Bacillus globisporus subsp. marinus subsp. nov.</title>
        <authorList>
            <person name="Liu H."/>
        </authorList>
    </citation>
    <scope>NUCLEOTIDE SEQUENCE [LARGE SCALE GENOMIC DNA]</scope>
    <source>
        <strain evidence="1 2">DSM 1297</strain>
    </source>
</reference>
<protein>
    <submittedName>
        <fullName evidence="1">Uncharacterized protein</fullName>
    </submittedName>
</protein>
<accession>A0ABV3Q867</accession>
<gene>
    <name evidence="1" type="ORF">AB1471_17765</name>
</gene>
<evidence type="ECO:0000313" key="1">
    <source>
        <dbReference type="EMBL" id="MEW9503575.1"/>
    </source>
</evidence>
<dbReference type="EMBL" id="JBFMIA010000256">
    <property type="protein sequence ID" value="MEW9503575.1"/>
    <property type="molecule type" value="Genomic_DNA"/>
</dbReference>
<dbReference type="InterPro" id="IPR036188">
    <property type="entry name" value="FAD/NAD-bd_sf"/>
</dbReference>
<feature type="non-terminal residue" evidence="1">
    <location>
        <position position="1"/>
    </location>
</feature>
<dbReference type="Proteomes" id="UP001556040">
    <property type="component" value="Unassembled WGS sequence"/>
</dbReference>
<name>A0ABV3Q867_9BACL</name>
<sequence length="66" mass="6903">SWYTGANIPGKPRTFMAYIGGVPGYRHICEAIVEQGYAGFAIDGRASQPPADFAALMAPTQEAAAA</sequence>
<organism evidence="1 2">
    <name type="scientific">Jeotgalibacillus marinus</name>
    <dbReference type="NCBI Taxonomy" id="86667"/>
    <lineage>
        <taxon>Bacteria</taxon>
        <taxon>Bacillati</taxon>
        <taxon>Bacillota</taxon>
        <taxon>Bacilli</taxon>
        <taxon>Bacillales</taxon>
        <taxon>Caryophanaceae</taxon>
        <taxon>Jeotgalibacillus</taxon>
    </lineage>
</organism>
<keyword evidence="2" id="KW-1185">Reference proteome</keyword>
<dbReference type="RefSeq" id="WP_367781039.1">
    <property type="nucleotide sequence ID" value="NZ_JBFMIA010000256.1"/>
</dbReference>
<evidence type="ECO:0000313" key="2">
    <source>
        <dbReference type="Proteomes" id="UP001556040"/>
    </source>
</evidence>